<sequence length="112" mass="12326">MATPSPFQDRLELPRSPVSAEHRIGDEWQPHQDHREETEERAPPPEATAAPQIARETPAARLAVLPKDRRIRVEHPSGVTEVSSNATRAALSGEGMSRTARKLMDGVVFARG</sequence>
<comment type="caution">
    <text evidence="2">The sequence shown here is derived from an EMBL/GenBank/DDBJ whole genome shotgun (WGS) entry which is preliminary data.</text>
</comment>
<dbReference type="Proteomes" id="UP000028607">
    <property type="component" value="Unassembled WGS sequence"/>
</dbReference>
<dbReference type="OrthoDB" id="9779763at2"/>
<evidence type="ECO:0000256" key="1">
    <source>
        <dbReference type="SAM" id="MobiDB-lite"/>
    </source>
</evidence>
<proteinExistence type="predicted"/>
<name>A0A085TZQ5_9RHOB</name>
<dbReference type="EMBL" id="AQRC01000002">
    <property type="protein sequence ID" value="KFE36202.1"/>
    <property type="molecule type" value="Genomic_DNA"/>
</dbReference>
<dbReference type="AlphaFoldDB" id="A0A085TZQ5"/>
<accession>A0A085TZQ5</accession>
<dbReference type="STRING" id="1317124.DW2_02789"/>
<keyword evidence="3" id="KW-1185">Reference proteome</keyword>
<organism evidence="2 3">
    <name type="scientific">Thioclava atlantica</name>
    <dbReference type="NCBI Taxonomy" id="1317124"/>
    <lineage>
        <taxon>Bacteria</taxon>
        <taxon>Pseudomonadati</taxon>
        <taxon>Pseudomonadota</taxon>
        <taxon>Alphaproteobacteria</taxon>
        <taxon>Rhodobacterales</taxon>
        <taxon>Paracoccaceae</taxon>
        <taxon>Thioclava</taxon>
    </lineage>
</organism>
<evidence type="ECO:0000313" key="3">
    <source>
        <dbReference type="Proteomes" id="UP000028607"/>
    </source>
</evidence>
<dbReference type="SUPFAM" id="SSF54506">
    <property type="entry name" value="Diaminopimelate epimerase-like"/>
    <property type="match status" value="1"/>
</dbReference>
<reference evidence="3" key="1">
    <citation type="submission" date="2013-04" db="EMBL/GenBank/DDBJ databases">
        <title>Thioclava sp. 13D2W-2 Genome Sequencing.</title>
        <authorList>
            <person name="Lai Q."/>
            <person name="Li G."/>
            <person name="Shao Z."/>
        </authorList>
    </citation>
    <scope>NUCLEOTIDE SEQUENCE [LARGE SCALE GENOMIC DNA]</scope>
    <source>
        <strain evidence="3">13D2W-2</strain>
    </source>
</reference>
<feature type="region of interest" description="Disordered" evidence="1">
    <location>
        <begin position="1"/>
        <end position="63"/>
    </location>
</feature>
<protein>
    <submittedName>
        <fullName evidence="2">Uncharacterized protein</fullName>
    </submittedName>
</protein>
<evidence type="ECO:0000313" key="2">
    <source>
        <dbReference type="EMBL" id="KFE36202.1"/>
    </source>
</evidence>
<gene>
    <name evidence="2" type="ORF">DW2_02789</name>
</gene>
<feature type="compositionally biased region" description="Basic and acidic residues" evidence="1">
    <location>
        <begin position="20"/>
        <end position="43"/>
    </location>
</feature>
<reference evidence="2 3" key="2">
    <citation type="journal article" date="2015" name="Antonie Van Leeuwenhoek">
        <title>Thioclava indica sp. nov., isolated from surface seawater of the Indian Ocean.</title>
        <authorList>
            <person name="Liu Y."/>
            <person name="Lai Q."/>
            <person name="Du J."/>
            <person name="Xu H."/>
            <person name="Jiang L."/>
            <person name="Shao Z."/>
        </authorList>
    </citation>
    <scope>NUCLEOTIDE SEQUENCE [LARGE SCALE GENOMIC DNA]</scope>
    <source>
        <strain evidence="2 3">13D2W-2</strain>
    </source>
</reference>